<evidence type="ECO:0000313" key="2">
    <source>
        <dbReference type="Proteomes" id="UP001056539"/>
    </source>
</evidence>
<dbReference type="AlphaFoldDB" id="A0AAX3BCA3"/>
<keyword evidence="2" id="KW-1185">Reference proteome</keyword>
<evidence type="ECO:0008006" key="3">
    <source>
        <dbReference type="Google" id="ProtNLM"/>
    </source>
</evidence>
<name>A0AAX3BCA3_9SPIR</name>
<reference evidence="1" key="1">
    <citation type="submission" date="2021-04" db="EMBL/GenBank/DDBJ databases">
        <authorList>
            <person name="Postec A."/>
        </authorList>
    </citation>
    <scope>NUCLEOTIDE SEQUENCE</scope>
    <source>
        <strain evidence="1">F1F22</strain>
    </source>
</reference>
<accession>A0AAX3BCA3</accession>
<gene>
    <name evidence="1" type="ORF">KDW03_10050</name>
</gene>
<dbReference type="RefSeq" id="WP_271434948.1">
    <property type="nucleotide sequence ID" value="NZ_CP073355.1"/>
</dbReference>
<organism evidence="1 2">
    <name type="scientific">Thermospira aquatica</name>
    <dbReference type="NCBI Taxonomy" id="2828656"/>
    <lineage>
        <taxon>Bacteria</taxon>
        <taxon>Pseudomonadati</taxon>
        <taxon>Spirochaetota</taxon>
        <taxon>Spirochaetia</taxon>
        <taxon>Brevinematales</taxon>
        <taxon>Thermospiraceae</taxon>
        <taxon>Thermospira</taxon>
    </lineage>
</organism>
<dbReference type="KEGG" id="taqu:KDW03_10050"/>
<dbReference type="Proteomes" id="UP001056539">
    <property type="component" value="Chromosome"/>
</dbReference>
<proteinExistence type="predicted"/>
<reference evidence="1" key="2">
    <citation type="submission" date="2022-06" db="EMBL/GenBank/DDBJ databases">
        <title>Thermospira aquatica gen. nov., sp. nov.</title>
        <authorList>
            <person name="Ben Ali Gam Z."/>
            <person name="Labat M."/>
        </authorList>
    </citation>
    <scope>NUCLEOTIDE SEQUENCE</scope>
    <source>
        <strain evidence="1">F1F22</strain>
    </source>
</reference>
<evidence type="ECO:0000313" key="1">
    <source>
        <dbReference type="EMBL" id="URA09814.1"/>
    </source>
</evidence>
<dbReference type="EMBL" id="CP073355">
    <property type="protein sequence ID" value="URA09814.1"/>
    <property type="molecule type" value="Genomic_DNA"/>
</dbReference>
<protein>
    <recommendedName>
        <fullName evidence="3">DUF5723 domain-containing protein</fullName>
    </recommendedName>
</protein>
<sequence>MKRFLVYVGMGLPLLVFGTTDISLDVEAMLATGVTNGNIYLMPLKNRLGLHNKLGENIHAVAGINFLYNPLEEKSTMTNKESVFPFTWHIDEAYLKINHFLWEPIDLVAGKQRISWGKADKINPTDLWNPVVLQNPLDLAQKEASLALNLICYLPWGESTALNFIWEPVVSRSVLPSFLYEKRLDTMINQSVSNVSSFTIEAPWEVSLQLPAYHLSNSSFGGRFQTSLIGFDMSTSLVYRYNDVPYIQEIFLSSTVTGFPLQTNLTMESRSYKMGYYREAIWGFDVAKDFGFVNSWFEATITWPETQQTIVYDSRTISIGITTVTTNSTNVLEKAYIKYVLGMEKNFSSGWYINLQYAKGLLAERGEDMEHPQDYLISRVEKTLLNDAWKIAITSIFNTEDFGKSLGEQNIWKSLADTSAWALQGEVSFSPIVGVTLSTGISLIDGKGNSTLSLFEDMDMVYFQFKTSF</sequence>